<reference evidence="3 4" key="1">
    <citation type="submission" date="2013-11" db="EMBL/GenBank/DDBJ databases">
        <title>Complete genome sequence of Rhizobium gallicum bv. gallicum R602.</title>
        <authorList>
            <person name="Bustos P."/>
            <person name="Santamaria R.I."/>
            <person name="Lozano L."/>
            <person name="Acosta J.L."/>
            <person name="Ormeno-Orrillo E."/>
            <person name="Rogel M.A."/>
            <person name="Romero D."/>
            <person name="Cevallos M.A."/>
            <person name="Martinez-Romero E."/>
            <person name="Gonzalez V."/>
        </authorList>
    </citation>
    <scope>NUCLEOTIDE SEQUENCE [LARGE SCALE GENOMIC DNA]</scope>
    <source>
        <strain evidence="3 4">R602</strain>
        <plasmid evidence="3 4">pRgalR602c</plasmid>
    </source>
</reference>
<keyword evidence="3" id="KW-0614">Plasmid</keyword>
<dbReference type="KEGG" id="rga:RGR602_PC02358"/>
<geneLocation type="plasmid" evidence="3 4">
    <name>pRgalR602c</name>
</geneLocation>
<keyword evidence="2" id="KW-1133">Transmembrane helix</keyword>
<accession>A0A0B4XJ15</accession>
<evidence type="ECO:0000313" key="3">
    <source>
        <dbReference type="EMBL" id="AJD46377.1"/>
    </source>
</evidence>
<sequence length="73" mass="7687">MQLLSDPSEKEEHERDSVGDACGSAGMKSGHGTGLLLLFIVGDILGTCIYAVTGRGAQSLGNYSGKRERKAVF</sequence>
<organism evidence="3 4">
    <name type="scientific">Rhizobium gallicum bv. gallicum R602sp</name>
    <dbReference type="NCBI Taxonomy" id="1041138"/>
    <lineage>
        <taxon>Bacteria</taxon>
        <taxon>Pseudomonadati</taxon>
        <taxon>Pseudomonadota</taxon>
        <taxon>Alphaproteobacteria</taxon>
        <taxon>Hyphomicrobiales</taxon>
        <taxon>Rhizobiaceae</taxon>
        <taxon>Rhizobium/Agrobacterium group</taxon>
        <taxon>Rhizobium</taxon>
    </lineage>
</organism>
<dbReference type="AlphaFoldDB" id="A0A0B4XJ15"/>
<feature type="transmembrane region" description="Helical" evidence="2">
    <location>
        <begin position="34"/>
        <end position="53"/>
    </location>
</feature>
<protein>
    <submittedName>
        <fullName evidence="3">Uncharacterized protein</fullName>
    </submittedName>
</protein>
<gene>
    <name evidence="3" type="ORF">RGR602_PC02358</name>
</gene>
<proteinExistence type="predicted"/>
<dbReference type="HOGENOM" id="CLU_2702247_0_0_5"/>
<keyword evidence="4" id="KW-1185">Reference proteome</keyword>
<evidence type="ECO:0000256" key="2">
    <source>
        <dbReference type="SAM" id="Phobius"/>
    </source>
</evidence>
<evidence type="ECO:0000256" key="1">
    <source>
        <dbReference type="SAM" id="MobiDB-lite"/>
    </source>
</evidence>
<feature type="region of interest" description="Disordered" evidence="1">
    <location>
        <begin position="1"/>
        <end position="24"/>
    </location>
</feature>
<evidence type="ECO:0000313" key="4">
    <source>
        <dbReference type="Proteomes" id="UP000031368"/>
    </source>
</evidence>
<keyword evidence="2" id="KW-0472">Membrane</keyword>
<dbReference type="EMBL" id="CP006880">
    <property type="protein sequence ID" value="AJD46377.1"/>
    <property type="molecule type" value="Genomic_DNA"/>
</dbReference>
<feature type="compositionally biased region" description="Basic and acidic residues" evidence="1">
    <location>
        <begin position="7"/>
        <end position="18"/>
    </location>
</feature>
<dbReference type="Proteomes" id="UP000031368">
    <property type="component" value="Plasmid pRgalR602c"/>
</dbReference>
<name>A0A0B4XJ15_9HYPH</name>
<keyword evidence="2" id="KW-0812">Transmembrane</keyword>